<dbReference type="Proteomes" id="UP000035212">
    <property type="component" value="Chromosome"/>
</dbReference>
<gene>
    <name evidence="7" type="ORF">VM99_24175</name>
</gene>
<feature type="transmembrane region" description="Helical" evidence="5">
    <location>
        <begin position="106"/>
        <end position="123"/>
    </location>
</feature>
<feature type="domain" description="EamA" evidence="6">
    <location>
        <begin position="159"/>
        <end position="287"/>
    </location>
</feature>
<feature type="transmembrane region" description="Helical" evidence="5">
    <location>
        <begin position="20"/>
        <end position="41"/>
    </location>
</feature>
<feature type="transmembrane region" description="Helical" evidence="5">
    <location>
        <begin position="187"/>
        <end position="208"/>
    </location>
</feature>
<evidence type="ECO:0000256" key="2">
    <source>
        <dbReference type="ARBA" id="ARBA00022692"/>
    </source>
</evidence>
<dbReference type="SUPFAM" id="SSF103481">
    <property type="entry name" value="Multidrug resistance efflux transporter EmrE"/>
    <property type="match status" value="2"/>
</dbReference>
<dbReference type="PANTHER" id="PTHR32322:SF9">
    <property type="entry name" value="AMINO-ACID METABOLITE EFFLUX PUMP-RELATED"/>
    <property type="match status" value="1"/>
</dbReference>
<accession>A0A0G3GQD2</accession>
<dbReference type="InterPro" id="IPR050638">
    <property type="entry name" value="AA-Vitamin_Transporters"/>
</dbReference>
<dbReference type="PATRIC" id="fig|587753.11.peg.4959"/>
<feature type="transmembrane region" description="Helical" evidence="5">
    <location>
        <begin position="245"/>
        <end position="264"/>
    </location>
</feature>
<evidence type="ECO:0000313" key="7">
    <source>
        <dbReference type="EMBL" id="AKK01007.1"/>
    </source>
</evidence>
<feature type="transmembrane region" description="Helical" evidence="5">
    <location>
        <begin position="270"/>
        <end position="288"/>
    </location>
</feature>
<dbReference type="Pfam" id="PF00892">
    <property type="entry name" value="EamA"/>
    <property type="match status" value="2"/>
</dbReference>
<evidence type="ECO:0000256" key="5">
    <source>
        <dbReference type="SAM" id="Phobius"/>
    </source>
</evidence>
<name>A0A0G3GQD2_9PSED</name>
<evidence type="ECO:0000256" key="4">
    <source>
        <dbReference type="ARBA" id="ARBA00023136"/>
    </source>
</evidence>
<feature type="domain" description="EamA" evidence="6">
    <location>
        <begin position="20"/>
        <end position="146"/>
    </location>
</feature>
<evidence type="ECO:0000259" key="6">
    <source>
        <dbReference type="Pfam" id="PF00892"/>
    </source>
</evidence>
<dbReference type="EMBL" id="CP011020">
    <property type="protein sequence ID" value="AKK01007.1"/>
    <property type="molecule type" value="Genomic_DNA"/>
</dbReference>
<feature type="transmembrane region" description="Helical" evidence="5">
    <location>
        <begin position="157"/>
        <end position="175"/>
    </location>
</feature>
<keyword evidence="3 5" id="KW-1133">Transmembrane helix</keyword>
<reference evidence="7 8" key="1">
    <citation type="journal article" date="2015" name="Stand. Genomic Sci.">
        <title>Complete genome of Pseudomonas chlororaphis strain UFB2, a soil bacterium with antibacterial activity against bacterial canker pathogen of tomato.</title>
        <authorList>
            <person name="Deng P."/>
            <person name="Wang X."/>
            <person name="Baird S.M."/>
            <person name="Lu S.E."/>
        </authorList>
    </citation>
    <scope>NUCLEOTIDE SEQUENCE [LARGE SCALE GENOMIC DNA]</scope>
    <source>
        <strain evidence="7 8">UFB2</strain>
    </source>
</reference>
<feature type="transmembrane region" description="Helical" evidence="5">
    <location>
        <begin position="53"/>
        <end position="70"/>
    </location>
</feature>
<comment type="subcellular location">
    <subcellularLocation>
        <location evidence="1">Membrane</location>
        <topology evidence="1">Multi-pass membrane protein</topology>
    </subcellularLocation>
</comment>
<proteinExistence type="predicted"/>
<feature type="transmembrane region" description="Helical" evidence="5">
    <location>
        <begin position="214"/>
        <end position="233"/>
    </location>
</feature>
<dbReference type="InterPro" id="IPR000620">
    <property type="entry name" value="EamA_dom"/>
</dbReference>
<evidence type="ECO:0000313" key="8">
    <source>
        <dbReference type="Proteomes" id="UP000035212"/>
    </source>
</evidence>
<feature type="transmembrane region" description="Helical" evidence="5">
    <location>
        <begin position="82"/>
        <end position="100"/>
    </location>
</feature>
<sequence>MTTSRHFTRTSNPSASARLIVMICFAMIAFAANSLLCRLALKHTDVDAASFSVVRLVSGALVLWLMCVVRRSTTSIKGSWKGATALFIYVFAFSFAYHHLETGTGALLLFGAVQLSMVLYGLFKGERMHGLAIVGFVLALIGLVSLLLPGAAAPDPLSALTMLLSGLAWGVYSLLGKGVADPLATTAGNFIRSIPLVLIASLPFLLGLRWDPLGILYAVLSGALASGVGYAAWYVAVRHLASFQAATWQLSVPILASLAGIVFLGESLSVRMVLASVAVLGGVALVLGGKYGSATGS</sequence>
<keyword evidence="4 5" id="KW-0472">Membrane</keyword>
<keyword evidence="2 5" id="KW-0812">Transmembrane</keyword>
<feature type="transmembrane region" description="Helical" evidence="5">
    <location>
        <begin position="130"/>
        <end position="151"/>
    </location>
</feature>
<evidence type="ECO:0000256" key="3">
    <source>
        <dbReference type="ARBA" id="ARBA00022989"/>
    </source>
</evidence>
<evidence type="ECO:0000256" key="1">
    <source>
        <dbReference type="ARBA" id="ARBA00004141"/>
    </source>
</evidence>
<reference evidence="8" key="2">
    <citation type="submission" date="2015-03" db="EMBL/GenBank/DDBJ databases">
        <authorList>
            <person name="Deng P."/>
            <person name="Lu S."/>
        </authorList>
    </citation>
    <scope>NUCLEOTIDE SEQUENCE [LARGE SCALE GENOMIC DNA]</scope>
    <source>
        <strain evidence="8">UFB2</strain>
    </source>
</reference>
<dbReference type="GO" id="GO:0016020">
    <property type="term" value="C:membrane"/>
    <property type="evidence" value="ECO:0007669"/>
    <property type="project" value="UniProtKB-SubCell"/>
</dbReference>
<protein>
    <submittedName>
        <fullName evidence="7">Membrane protein</fullName>
    </submittedName>
</protein>
<organism evidence="7 8">
    <name type="scientific">Pseudomonas chlororaphis</name>
    <dbReference type="NCBI Taxonomy" id="587753"/>
    <lineage>
        <taxon>Bacteria</taxon>
        <taxon>Pseudomonadati</taxon>
        <taxon>Pseudomonadota</taxon>
        <taxon>Gammaproteobacteria</taxon>
        <taxon>Pseudomonadales</taxon>
        <taxon>Pseudomonadaceae</taxon>
        <taxon>Pseudomonas</taxon>
    </lineage>
</organism>
<dbReference type="AlphaFoldDB" id="A0A0G3GQD2"/>
<dbReference type="PANTHER" id="PTHR32322">
    <property type="entry name" value="INNER MEMBRANE TRANSPORTER"/>
    <property type="match status" value="1"/>
</dbReference>
<dbReference type="InterPro" id="IPR037185">
    <property type="entry name" value="EmrE-like"/>
</dbReference>